<dbReference type="SUPFAM" id="SSF55753">
    <property type="entry name" value="Actin depolymerizing proteins"/>
    <property type="match status" value="1"/>
</dbReference>
<dbReference type="Pfam" id="PF00241">
    <property type="entry name" value="Cofilin_ADF"/>
    <property type="match status" value="1"/>
</dbReference>
<feature type="compositionally biased region" description="Low complexity" evidence="1">
    <location>
        <begin position="233"/>
        <end position="244"/>
    </location>
</feature>
<dbReference type="CDD" id="cd11281">
    <property type="entry name" value="ADF_drebrin_like"/>
    <property type="match status" value="1"/>
</dbReference>
<gene>
    <name evidence="3" type="ORF">VHUM_00832</name>
</gene>
<dbReference type="GO" id="GO:0005884">
    <property type="term" value="C:actin filament"/>
    <property type="evidence" value="ECO:0007669"/>
    <property type="project" value="TreeGrafter"/>
</dbReference>
<dbReference type="Proteomes" id="UP000473826">
    <property type="component" value="Unassembled WGS sequence"/>
</dbReference>
<comment type="caution">
    <text evidence="3">The sequence shown here is derived from an EMBL/GenBank/DDBJ whole genome shotgun (WGS) entry which is preliminary data.</text>
</comment>
<evidence type="ECO:0000259" key="2">
    <source>
        <dbReference type="PROSITE" id="PS51263"/>
    </source>
</evidence>
<dbReference type="PANTHER" id="PTHR10829:SF25">
    <property type="entry name" value="DREBRIN-LIKE PROTEIN"/>
    <property type="match status" value="1"/>
</dbReference>
<evidence type="ECO:0000313" key="3">
    <source>
        <dbReference type="EMBL" id="TXT13465.1"/>
    </source>
</evidence>
<dbReference type="GO" id="GO:0030427">
    <property type="term" value="C:site of polarized growth"/>
    <property type="evidence" value="ECO:0007669"/>
    <property type="project" value="TreeGrafter"/>
</dbReference>
<dbReference type="OrthoDB" id="5971719at2759"/>
<reference evidence="3 4" key="1">
    <citation type="journal article" date="2019" name="PLoS Genet.">
        <title>Convergent evolution of linked mating-type loci in basidiomycete fungi.</title>
        <authorList>
            <person name="Sun S."/>
            <person name="Coelho M.A."/>
            <person name="Heitman J."/>
            <person name="Nowrousian M."/>
        </authorList>
    </citation>
    <scope>NUCLEOTIDE SEQUENCE [LARGE SCALE GENOMIC DNA]</scope>
    <source>
        <strain evidence="3 4">CBS 4282</strain>
    </source>
</reference>
<evidence type="ECO:0000313" key="4">
    <source>
        <dbReference type="Proteomes" id="UP000473826"/>
    </source>
</evidence>
<feature type="region of interest" description="Disordered" evidence="1">
    <location>
        <begin position="153"/>
        <end position="361"/>
    </location>
</feature>
<protein>
    <recommendedName>
        <fullName evidence="2">ADF-H domain-containing protein</fullName>
    </recommendedName>
</protein>
<name>A0A7D8V1T7_VANHU</name>
<dbReference type="AlphaFoldDB" id="A0A7D8V1T7"/>
<dbReference type="GO" id="GO:0030833">
    <property type="term" value="P:regulation of actin filament polymerization"/>
    <property type="evidence" value="ECO:0007669"/>
    <property type="project" value="TreeGrafter"/>
</dbReference>
<dbReference type="InterPro" id="IPR029006">
    <property type="entry name" value="ADF-H/Gelsolin-like_dom_sf"/>
</dbReference>
<feature type="domain" description="ADF-H" evidence="2">
    <location>
        <begin position="2"/>
        <end position="129"/>
    </location>
</feature>
<dbReference type="SMART" id="SM00102">
    <property type="entry name" value="ADF"/>
    <property type="match status" value="1"/>
</dbReference>
<dbReference type="PROSITE" id="PS51263">
    <property type="entry name" value="ADF_H"/>
    <property type="match status" value="1"/>
</dbReference>
<feature type="compositionally biased region" description="Low complexity" evidence="1">
    <location>
        <begin position="186"/>
        <end position="195"/>
    </location>
</feature>
<dbReference type="GO" id="GO:0051015">
    <property type="term" value="F:actin filament binding"/>
    <property type="evidence" value="ECO:0007669"/>
    <property type="project" value="TreeGrafter"/>
</dbReference>
<organism evidence="3 4">
    <name type="scientific">Vanrija humicola</name>
    <name type="common">Yeast</name>
    <name type="synonym">Cryptococcus humicola</name>
    <dbReference type="NCBI Taxonomy" id="5417"/>
    <lineage>
        <taxon>Eukaryota</taxon>
        <taxon>Fungi</taxon>
        <taxon>Dikarya</taxon>
        <taxon>Basidiomycota</taxon>
        <taxon>Agaricomycotina</taxon>
        <taxon>Tremellomycetes</taxon>
        <taxon>Trichosporonales</taxon>
        <taxon>Trichosporonaceae</taxon>
        <taxon>Vanrija</taxon>
    </lineage>
</organism>
<dbReference type="PRINTS" id="PR01217">
    <property type="entry name" value="PRICHEXTENSN"/>
</dbReference>
<feature type="compositionally biased region" description="Low complexity" evidence="1">
    <location>
        <begin position="302"/>
        <end position="318"/>
    </location>
</feature>
<dbReference type="InterPro" id="IPR002108">
    <property type="entry name" value="ADF-H"/>
</dbReference>
<dbReference type="PANTHER" id="PTHR10829">
    <property type="entry name" value="CORTACTIN AND DREBRIN"/>
    <property type="match status" value="1"/>
</dbReference>
<feature type="compositionally biased region" description="Low complexity" evidence="1">
    <location>
        <begin position="170"/>
        <end position="179"/>
    </location>
</feature>
<accession>A0A7D8V1T7</accession>
<dbReference type="GO" id="GO:0030864">
    <property type="term" value="C:cortical actin cytoskeleton"/>
    <property type="evidence" value="ECO:0007669"/>
    <property type="project" value="TreeGrafter"/>
</dbReference>
<dbReference type="Gene3D" id="3.40.20.10">
    <property type="entry name" value="Severin"/>
    <property type="match status" value="1"/>
</dbReference>
<evidence type="ECO:0000256" key="1">
    <source>
        <dbReference type="SAM" id="MobiDB-lite"/>
    </source>
</evidence>
<proteinExistence type="predicted"/>
<dbReference type="EMBL" id="QKWK01000002">
    <property type="protein sequence ID" value="TXT13465.1"/>
    <property type="molecule type" value="Genomic_DNA"/>
</dbReference>
<sequence length="460" mass="47192">MSVSFTAPDLQPTFQALVDGTADYDWALFNQAGNELKVQATGNGLEDLSEEFLDGRIQYAFARVKDPSRSLDRSVLIAWCGEGVPESRKGLFHTNLSQVQSKFLKGAHLVIQARSDLDVTPEHIAKRIQESSGSKYSSGSAVPVANRAPAAAKPAVPSFRPSQGLGGSQGVVSDGVPSAAAPPPASSFSRPTPAASAPPPPPAATRPTPAPPAPAPAPAPVAAAPPPAPPRPVVSASTPSAPAADSSKPAYEDRIAPVGTNYEPVKLAAPGKLANRWNPGGNRADDDEGSAAPAVSIKDRMAAFSNAPAQAASVPQPSGKKLTWSERQAAAKKQAEEEEAASAAASAAELPTSPSPLTPHSRLSTLTRFSYRQQGIVLAPIVRLCCCPSPSPGPGLHAARGRCLGSATPASSCSALGSPCGFSRHPSSSCRLGRREGGRRQLGCSCSPSPGPFQAACPRA</sequence>
<feature type="compositionally biased region" description="Pro residues" evidence="1">
    <location>
        <begin position="196"/>
        <end position="232"/>
    </location>
</feature>
<feature type="compositionally biased region" description="Low complexity" evidence="1">
    <location>
        <begin position="341"/>
        <end position="352"/>
    </location>
</feature>
<keyword evidence="4" id="KW-1185">Reference proteome</keyword>